<evidence type="ECO:0000256" key="5">
    <source>
        <dbReference type="ARBA" id="ARBA00022777"/>
    </source>
</evidence>
<proteinExistence type="predicted"/>
<evidence type="ECO:0000313" key="10">
    <source>
        <dbReference type="EMBL" id="MDN4122279.1"/>
    </source>
</evidence>
<accession>A0ABT8ELU6</accession>
<sequence length="1109" mass="121621">MPAQPFQKIVRSFQWLHVLSISGLSLALLLAVALYWGGQRIVEQEREKVGLSFFSLTTFLDSQARFLEQLRQLISIGGVAAHSVVPISVQQISAPNAAQTLYKVQARLADVPFTINCFPLGAQYCPTLTGLLDGDTPLLRLGDFLTDAYTRHWAESYFPGARTIVLDAKGSFSLTVPTPDTSSPQGIQRAQVGSQAITEIQDFLTQPLGLSQSRRPVHWRALKGVPEGLAAMTQLPLNLEPNGEPLWPTDSIYAVTVSTIERTQLFQNILDTPIYDEFWLLHDYGGLMLGKGEVPGPGQPGVSVERTGLIFTLVSEQGDWQGVFRVSYSTLFQANLWLPGTALALLVLFVLGVILYVRWYNRRVLGPAEQAQQALIESEGFNRTLLDTAPVALCVFTRRQGELVFCNSLAREWLSIEDAKQVLPSGLLPAEVYRADQSGVFNSLEINGRYLQAVYSPTRYKQQDVVLCVFADISDRIAYEEVLSRAKAEADSANAAKTRFLAAVSHEIRTPLYGILGTLELMLLGPLDPGQHSHLRRLQYSANSLMQLIGDILDVTKIEANQLVLSSRKFNPRRLLHSCVETYAAAAARKKLLLFGCVDTGVPVEVVGDPERIRQILNNLISNALKFTQSGQITVRLRSQSNAPTESLLSFQVSDTGIGIPKQAQDQLFTPFYQVENSGLMARGTGLGLSICAELVTLMQGKILVTSEPGLGSSFTLELSLPVTTPDADSVKAPNLQGLQVVVRSPHVELSMNLCQWFKVWGAQAQSWDESKNLGQADNDTIFVDVLTPQAAPPSHWQGPYLLAGMTIQPEQGAGVQIESTNPYEIAQGILKLVRGERQSTPSIQKKSFKPLGLHLLVAEDNPINQETLAEQLALCGCTARIVDDGQEALSYWPLERFDAILTDVNMPNMNGYEFTQAVRQQDLNIPILGVTANATRTEEQRCHAAGMSAWLVKPIDLNTLYANLAQWSKTSVASASASENASNALTTDLLPEVASTAMADNDYGALAFDQAIQELKLVPERHHKLFRESMNADAQAIIRAAQQQDEVALRRALHRLLGALLAMKQSVFVARVQHAQAALKAHDMTSAAQQAVELAQDLQQLIAVHLPS</sequence>
<dbReference type="PROSITE" id="PS50109">
    <property type="entry name" value="HIS_KIN"/>
    <property type="match status" value="1"/>
</dbReference>
<dbReference type="SMART" id="SM00387">
    <property type="entry name" value="HATPase_c"/>
    <property type="match status" value="1"/>
</dbReference>
<keyword evidence="7" id="KW-0812">Transmembrane</keyword>
<dbReference type="CDD" id="cd17546">
    <property type="entry name" value="REC_hyHK_CKI1_RcsC-like"/>
    <property type="match status" value="1"/>
</dbReference>
<dbReference type="InterPro" id="IPR004358">
    <property type="entry name" value="Sig_transdc_His_kin-like_C"/>
</dbReference>
<name>A0ABT8ELU6_9BURK</name>
<feature type="modified residue" description="4-aspartylphosphate" evidence="6">
    <location>
        <position position="904"/>
    </location>
</feature>
<dbReference type="SUPFAM" id="SSF47384">
    <property type="entry name" value="Homodimeric domain of signal transducing histidine kinase"/>
    <property type="match status" value="1"/>
</dbReference>
<dbReference type="PRINTS" id="PR00344">
    <property type="entry name" value="BCTRLSENSOR"/>
</dbReference>
<dbReference type="Pfam" id="PF02518">
    <property type="entry name" value="HATPase_c"/>
    <property type="match status" value="1"/>
</dbReference>
<evidence type="ECO:0000313" key="11">
    <source>
        <dbReference type="Proteomes" id="UP001168613"/>
    </source>
</evidence>
<dbReference type="Gene3D" id="1.10.287.130">
    <property type="match status" value="1"/>
</dbReference>
<dbReference type="SUPFAM" id="SSF52172">
    <property type="entry name" value="CheY-like"/>
    <property type="match status" value="1"/>
</dbReference>
<feature type="transmembrane region" description="Helical" evidence="7">
    <location>
        <begin position="12"/>
        <end position="36"/>
    </location>
</feature>
<evidence type="ECO:0000259" key="8">
    <source>
        <dbReference type="PROSITE" id="PS50109"/>
    </source>
</evidence>
<feature type="domain" description="Response regulatory" evidence="9">
    <location>
        <begin position="855"/>
        <end position="969"/>
    </location>
</feature>
<dbReference type="SMART" id="SM00448">
    <property type="entry name" value="REC"/>
    <property type="match status" value="1"/>
</dbReference>
<dbReference type="PANTHER" id="PTHR43047">
    <property type="entry name" value="TWO-COMPONENT HISTIDINE PROTEIN KINASE"/>
    <property type="match status" value="1"/>
</dbReference>
<dbReference type="InterPro" id="IPR001789">
    <property type="entry name" value="Sig_transdc_resp-reg_receiver"/>
</dbReference>
<dbReference type="RefSeq" id="WP_266123496.1">
    <property type="nucleotide sequence ID" value="NZ_JAJHNU010000004.1"/>
</dbReference>
<dbReference type="InterPro" id="IPR003594">
    <property type="entry name" value="HATPase_dom"/>
</dbReference>
<dbReference type="Gene3D" id="3.40.50.2300">
    <property type="match status" value="1"/>
</dbReference>
<protein>
    <recommendedName>
        <fullName evidence="2">histidine kinase</fullName>
        <ecNumber evidence="2">2.7.13.3</ecNumber>
    </recommendedName>
</protein>
<dbReference type="InterPro" id="IPR036890">
    <property type="entry name" value="HATPase_C_sf"/>
</dbReference>
<dbReference type="EMBL" id="JAJHNU010000004">
    <property type="protein sequence ID" value="MDN4122279.1"/>
    <property type="molecule type" value="Genomic_DNA"/>
</dbReference>
<dbReference type="InterPro" id="IPR005467">
    <property type="entry name" value="His_kinase_dom"/>
</dbReference>
<keyword evidence="5" id="KW-0418">Kinase</keyword>
<dbReference type="InterPro" id="IPR011006">
    <property type="entry name" value="CheY-like_superfamily"/>
</dbReference>
<evidence type="ECO:0000256" key="1">
    <source>
        <dbReference type="ARBA" id="ARBA00000085"/>
    </source>
</evidence>
<dbReference type="Gene3D" id="3.30.450.20">
    <property type="entry name" value="PAS domain"/>
    <property type="match status" value="1"/>
</dbReference>
<dbReference type="Proteomes" id="UP001168613">
    <property type="component" value="Unassembled WGS sequence"/>
</dbReference>
<evidence type="ECO:0000256" key="3">
    <source>
        <dbReference type="ARBA" id="ARBA00022553"/>
    </source>
</evidence>
<feature type="transmembrane region" description="Helical" evidence="7">
    <location>
        <begin position="336"/>
        <end position="357"/>
    </location>
</feature>
<dbReference type="InterPro" id="IPR003661">
    <property type="entry name" value="HisK_dim/P_dom"/>
</dbReference>
<evidence type="ECO:0000256" key="2">
    <source>
        <dbReference type="ARBA" id="ARBA00012438"/>
    </source>
</evidence>
<dbReference type="InterPro" id="IPR036097">
    <property type="entry name" value="HisK_dim/P_sf"/>
</dbReference>
<dbReference type="PANTHER" id="PTHR43047:SF72">
    <property type="entry name" value="OSMOSENSING HISTIDINE PROTEIN KINASE SLN1"/>
    <property type="match status" value="1"/>
</dbReference>
<dbReference type="InterPro" id="IPR035965">
    <property type="entry name" value="PAS-like_dom_sf"/>
</dbReference>
<dbReference type="CDD" id="cd00082">
    <property type="entry name" value="HisKA"/>
    <property type="match status" value="1"/>
</dbReference>
<keyword evidence="7" id="KW-0472">Membrane</keyword>
<evidence type="ECO:0000256" key="6">
    <source>
        <dbReference type="PROSITE-ProRule" id="PRU00169"/>
    </source>
</evidence>
<dbReference type="CDD" id="cd16922">
    <property type="entry name" value="HATPase_EvgS-ArcB-TorS-like"/>
    <property type="match status" value="1"/>
</dbReference>
<keyword evidence="3 6" id="KW-0597">Phosphoprotein</keyword>
<dbReference type="InterPro" id="IPR036641">
    <property type="entry name" value="HPT_dom_sf"/>
</dbReference>
<dbReference type="SMART" id="SM00388">
    <property type="entry name" value="HisKA"/>
    <property type="match status" value="1"/>
</dbReference>
<keyword evidence="7" id="KW-1133">Transmembrane helix</keyword>
<dbReference type="Pfam" id="PF00512">
    <property type="entry name" value="HisKA"/>
    <property type="match status" value="1"/>
</dbReference>
<evidence type="ECO:0000256" key="7">
    <source>
        <dbReference type="SAM" id="Phobius"/>
    </source>
</evidence>
<dbReference type="PROSITE" id="PS50110">
    <property type="entry name" value="RESPONSE_REGULATORY"/>
    <property type="match status" value="1"/>
</dbReference>
<dbReference type="SUPFAM" id="SSF55785">
    <property type="entry name" value="PYP-like sensor domain (PAS domain)"/>
    <property type="match status" value="1"/>
</dbReference>
<dbReference type="SUPFAM" id="SSF47226">
    <property type="entry name" value="Histidine-containing phosphotransfer domain, HPT domain"/>
    <property type="match status" value="1"/>
</dbReference>
<keyword evidence="4" id="KW-0808">Transferase</keyword>
<evidence type="ECO:0000256" key="4">
    <source>
        <dbReference type="ARBA" id="ARBA00022679"/>
    </source>
</evidence>
<dbReference type="Pfam" id="PF00072">
    <property type="entry name" value="Response_reg"/>
    <property type="match status" value="1"/>
</dbReference>
<comment type="caution">
    <text evidence="10">The sequence shown here is derived from an EMBL/GenBank/DDBJ whole genome shotgun (WGS) entry which is preliminary data.</text>
</comment>
<dbReference type="SUPFAM" id="SSF55874">
    <property type="entry name" value="ATPase domain of HSP90 chaperone/DNA topoisomerase II/histidine kinase"/>
    <property type="match status" value="1"/>
</dbReference>
<reference evidence="10" key="1">
    <citation type="submission" date="2021-11" db="EMBL/GenBank/DDBJ databases">
        <title>Draft genome sequence of Alcaligenes endophyticus type strain CCUG 75668T.</title>
        <authorList>
            <person name="Salva-Serra F."/>
            <person name="Duran R.E."/>
            <person name="Seeger M."/>
            <person name="Moore E.R.B."/>
            <person name="Jaen-Luchoro D."/>
        </authorList>
    </citation>
    <scope>NUCLEOTIDE SEQUENCE</scope>
    <source>
        <strain evidence="10">CCUG 75668</strain>
    </source>
</reference>
<evidence type="ECO:0000259" key="9">
    <source>
        <dbReference type="PROSITE" id="PS50110"/>
    </source>
</evidence>
<organism evidence="10 11">
    <name type="scientific">Alcaligenes endophyticus</name>
    <dbReference type="NCBI Taxonomy" id="1929088"/>
    <lineage>
        <taxon>Bacteria</taxon>
        <taxon>Pseudomonadati</taxon>
        <taxon>Pseudomonadota</taxon>
        <taxon>Betaproteobacteria</taxon>
        <taxon>Burkholderiales</taxon>
        <taxon>Alcaligenaceae</taxon>
        <taxon>Alcaligenes</taxon>
    </lineage>
</organism>
<dbReference type="EC" id="2.7.13.3" evidence="2"/>
<keyword evidence="11" id="KW-1185">Reference proteome</keyword>
<gene>
    <name evidence="10" type="ORF">LMS43_13375</name>
</gene>
<feature type="domain" description="Histidine kinase" evidence="8">
    <location>
        <begin position="503"/>
        <end position="723"/>
    </location>
</feature>
<comment type="catalytic activity">
    <reaction evidence="1">
        <text>ATP + protein L-histidine = ADP + protein N-phospho-L-histidine.</text>
        <dbReference type="EC" id="2.7.13.3"/>
    </reaction>
</comment>
<dbReference type="Gene3D" id="3.30.565.10">
    <property type="entry name" value="Histidine kinase-like ATPase, C-terminal domain"/>
    <property type="match status" value="1"/>
</dbReference>